<dbReference type="Proteomes" id="UP001327957">
    <property type="component" value="Unassembled WGS sequence"/>
</dbReference>
<name>A0AAV9SUR5_9PEZI</name>
<evidence type="ECO:0000313" key="3">
    <source>
        <dbReference type="Proteomes" id="UP001327957"/>
    </source>
</evidence>
<dbReference type="EMBL" id="JASAOK010000053">
    <property type="protein sequence ID" value="KAK6207684.1"/>
    <property type="molecule type" value="Genomic_DNA"/>
</dbReference>
<accession>A0AAV9SUR5</accession>
<sequence length="53" mass="5908">MRSRAGEIQMLLDFDTNMQGRQDCMEEFKKSIGSTNNASKTMPSREPASQGPV</sequence>
<protein>
    <submittedName>
        <fullName evidence="2">Uncharacterized protein</fullName>
    </submittedName>
</protein>
<feature type="compositionally biased region" description="Polar residues" evidence="1">
    <location>
        <begin position="32"/>
        <end position="42"/>
    </location>
</feature>
<evidence type="ECO:0000256" key="1">
    <source>
        <dbReference type="SAM" id="MobiDB-lite"/>
    </source>
</evidence>
<keyword evidence="3" id="KW-1185">Reference proteome</keyword>
<gene>
    <name evidence="2" type="ORF">QIS74_12765</name>
</gene>
<evidence type="ECO:0000313" key="2">
    <source>
        <dbReference type="EMBL" id="KAK6207684.1"/>
    </source>
</evidence>
<comment type="caution">
    <text evidence="2">The sequence shown here is derived from an EMBL/GenBank/DDBJ whole genome shotgun (WGS) entry which is preliminary data.</text>
</comment>
<feature type="region of interest" description="Disordered" evidence="1">
    <location>
        <begin position="30"/>
        <end position="53"/>
    </location>
</feature>
<organism evidence="2 3">
    <name type="scientific">Colletotrichum tabaci</name>
    <dbReference type="NCBI Taxonomy" id="1209068"/>
    <lineage>
        <taxon>Eukaryota</taxon>
        <taxon>Fungi</taxon>
        <taxon>Dikarya</taxon>
        <taxon>Ascomycota</taxon>
        <taxon>Pezizomycotina</taxon>
        <taxon>Sordariomycetes</taxon>
        <taxon>Hypocreomycetidae</taxon>
        <taxon>Glomerellales</taxon>
        <taxon>Glomerellaceae</taxon>
        <taxon>Colletotrichum</taxon>
        <taxon>Colletotrichum destructivum species complex</taxon>
    </lineage>
</organism>
<proteinExistence type="predicted"/>
<dbReference type="AlphaFoldDB" id="A0AAV9SUR5"/>
<reference evidence="2 3" key="1">
    <citation type="submission" date="2023-04" db="EMBL/GenBank/DDBJ databases">
        <title>Colletotrichum tabacum stain YC1 causing leaf anthracnose on Nicotiana tabacum(L.) cv.</title>
        <authorList>
            <person name="Ji Z."/>
            <person name="Wang M."/>
            <person name="Zhang J."/>
            <person name="Wang N."/>
            <person name="Zhou Z."/>
        </authorList>
    </citation>
    <scope>NUCLEOTIDE SEQUENCE [LARGE SCALE GENOMIC DNA]</scope>
    <source>
        <strain evidence="2 3">YC1</strain>
    </source>
</reference>